<evidence type="ECO:0000313" key="2">
    <source>
        <dbReference type="Proteomes" id="UP001180487"/>
    </source>
</evidence>
<keyword evidence="2" id="KW-1185">Reference proteome</keyword>
<dbReference type="RefSeq" id="WP_310370384.1">
    <property type="nucleotide sequence ID" value="NZ_JAVDXT010000001.1"/>
</dbReference>
<name>A0ABU2C3H9_9BURK</name>
<sequence>MLIQEARIHLIRKPVAPALSDVACEHAALVRMLAGAQARVSVLVSDHAQQIAALQAQIVRLRGRAILRDTMLAWLRESLARLEPEAAEDLAPHADAADRVICQTGCVSHGNYWRDDDQCRRTGKSCTMDGVKVEIPR</sequence>
<dbReference type="Proteomes" id="UP001180487">
    <property type="component" value="Unassembled WGS sequence"/>
</dbReference>
<dbReference type="EMBL" id="JAVDXT010000001">
    <property type="protein sequence ID" value="MDR7375863.1"/>
    <property type="molecule type" value="Genomic_DNA"/>
</dbReference>
<proteinExistence type="predicted"/>
<comment type="caution">
    <text evidence="1">The sequence shown here is derived from an EMBL/GenBank/DDBJ whole genome shotgun (WGS) entry which is preliminary data.</text>
</comment>
<protein>
    <submittedName>
        <fullName evidence="1">Uncharacterized protein</fullName>
    </submittedName>
</protein>
<evidence type="ECO:0000313" key="1">
    <source>
        <dbReference type="EMBL" id="MDR7375863.1"/>
    </source>
</evidence>
<gene>
    <name evidence="1" type="ORF">J2X19_000521</name>
</gene>
<accession>A0ABU2C3H9</accession>
<reference evidence="1 2" key="1">
    <citation type="submission" date="2023-07" db="EMBL/GenBank/DDBJ databases">
        <title>Sorghum-associated microbial communities from plants grown in Nebraska, USA.</title>
        <authorList>
            <person name="Schachtman D."/>
        </authorList>
    </citation>
    <scope>NUCLEOTIDE SEQUENCE [LARGE SCALE GENOMIC DNA]</scope>
    <source>
        <strain evidence="1 2">BE313</strain>
    </source>
</reference>
<organism evidence="1 2">
    <name type="scientific">Rhodoferax ferrireducens</name>
    <dbReference type="NCBI Taxonomy" id="192843"/>
    <lineage>
        <taxon>Bacteria</taxon>
        <taxon>Pseudomonadati</taxon>
        <taxon>Pseudomonadota</taxon>
        <taxon>Betaproteobacteria</taxon>
        <taxon>Burkholderiales</taxon>
        <taxon>Comamonadaceae</taxon>
        <taxon>Rhodoferax</taxon>
    </lineage>
</organism>